<feature type="coiled-coil region" evidence="1">
    <location>
        <begin position="363"/>
        <end position="397"/>
    </location>
</feature>
<keyword evidence="1" id="KW-0175">Coiled coil</keyword>
<evidence type="ECO:0000313" key="3">
    <source>
        <dbReference type="EMBL" id="KZO93839.1"/>
    </source>
</evidence>
<dbReference type="EMBL" id="KV417298">
    <property type="protein sequence ID" value="KZO93839.1"/>
    <property type="molecule type" value="Genomic_DNA"/>
</dbReference>
<feature type="region of interest" description="Disordered" evidence="2">
    <location>
        <begin position="1"/>
        <end position="21"/>
    </location>
</feature>
<dbReference type="AlphaFoldDB" id="A0A167JRT8"/>
<evidence type="ECO:0000313" key="4">
    <source>
        <dbReference type="Proteomes" id="UP000076738"/>
    </source>
</evidence>
<keyword evidence="4" id="KW-1185">Reference proteome</keyword>
<evidence type="ECO:0008006" key="5">
    <source>
        <dbReference type="Google" id="ProtNLM"/>
    </source>
</evidence>
<feature type="compositionally biased region" description="Acidic residues" evidence="2">
    <location>
        <begin position="244"/>
        <end position="271"/>
    </location>
</feature>
<evidence type="ECO:0000256" key="2">
    <source>
        <dbReference type="SAM" id="MobiDB-lite"/>
    </source>
</evidence>
<feature type="compositionally biased region" description="Low complexity" evidence="2">
    <location>
        <begin position="151"/>
        <end position="162"/>
    </location>
</feature>
<name>A0A167JRT8_CALVF</name>
<dbReference type="OrthoDB" id="3423454at2759"/>
<gene>
    <name evidence="3" type="ORF">CALVIDRAFT_566071</name>
</gene>
<organism evidence="3 4">
    <name type="scientific">Calocera viscosa (strain TUFC12733)</name>
    <dbReference type="NCBI Taxonomy" id="1330018"/>
    <lineage>
        <taxon>Eukaryota</taxon>
        <taxon>Fungi</taxon>
        <taxon>Dikarya</taxon>
        <taxon>Basidiomycota</taxon>
        <taxon>Agaricomycotina</taxon>
        <taxon>Dacrymycetes</taxon>
        <taxon>Dacrymycetales</taxon>
        <taxon>Dacrymycetaceae</taxon>
        <taxon>Calocera</taxon>
    </lineage>
</organism>
<dbReference type="Proteomes" id="UP000076738">
    <property type="component" value="Unassembled WGS sequence"/>
</dbReference>
<proteinExistence type="predicted"/>
<feature type="region of interest" description="Disordered" evidence="2">
    <location>
        <begin position="127"/>
        <end position="300"/>
    </location>
</feature>
<feature type="compositionally biased region" description="Basic and acidic residues" evidence="2">
    <location>
        <begin position="225"/>
        <end position="243"/>
    </location>
</feature>
<sequence>MAPRRTAAASTAATASTGGTVTTGAASLTAKQLAKAKMEEKAGVNEMWQGDEKLRYEWSQNEDQLGSWRNAVVKYWIAHPEDIKTWPMEQIDYLMANCQVAWLHRNENRRNIKFIRRNCVDTVPGNPGIAQDLPDDFLGEEPLAPTPAAPTAPATPAAEAPAGNTRPRRTNVDYTMRTGGTVATGGTGAGSRMAVDKGQKRKTPPPADTDSESTSSPDTESEYEGAGHGEGKGKGKEKGKGREEEEEDEEEEGEGDGEAADGDSDDSDDWEIAVKTRGDEILQSDGVMKTAKDGEEPPPDADAVFLMKRCKYCRRRKLHCFKKKGRQAKACWHCSNAKTGCSVARKDGRAGRVGKKVVKKRSKAIITAEIKKAEKHIRDLKKELKTAADSEDEADSESL</sequence>
<accession>A0A167JRT8</accession>
<reference evidence="3 4" key="1">
    <citation type="journal article" date="2016" name="Mol. Biol. Evol.">
        <title>Comparative Genomics of Early-Diverging Mushroom-Forming Fungi Provides Insights into the Origins of Lignocellulose Decay Capabilities.</title>
        <authorList>
            <person name="Nagy L.G."/>
            <person name="Riley R."/>
            <person name="Tritt A."/>
            <person name="Adam C."/>
            <person name="Daum C."/>
            <person name="Floudas D."/>
            <person name="Sun H."/>
            <person name="Yadav J.S."/>
            <person name="Pangilinan J."/>
            <person name="Larsson K.H."/>
            <person name="Matsuura K."/>
            <person name="Barry K."/>
            <person name="Labutti K."/>
            <person name="Kuo R."/>
            <person name="Ohm R.A."/>
            <person name="Bhattacharya S.S."/>
            <person name="Shirouzu T."/>
            <person name="Yoshinaga Y."/>
            <person name="Martin F.M."/>
            <person name="Grigoriev I.V."/>
            <person name="Hibbett D.S."/>
        </authorList>
    </citation>
    <scope>NUCLEOTIDE SEQUENCE [LARGE SCALE GENOMIC DNA]</scope>
    <source>
        <strain evidence="3 4">TUFC12733</strain>
    </source>
</reference>
<protein>
    <recommendedName>
        <fullName evidence="5">Zn(2)-C6 fungal-type domain-containing protein</fullName>
    </recommendedName>
</protein>
<evidence type="ECO:0000256" key="1">
    <source>
        <dbReference type="SAM" id="Coils"/>
    </source>
</evidence>